<evidence type="ECO:0000313" key="5">
    <source>
        <dbReference type="Proteomes" id="UP000254040"/>
    </source>
</evidence>
<feature type="chain" id="PRO_5016829336" description="Cupin domain" evidence="1">
    <location>
        <begin position="22"/>
        <end position="121"/>
    </location>
</feature>
<reference evidence="3 5" key="2">
    <citation type="submission" date="2018-06" db="EMBL/GenBank/DDBJ databases">
        <authorList>
            <consortium name="Pathogen Informatics"/>
            <person name="Doyle S."/>
        </authorList>
    </citation>
    <scope>NUCLEOTIDE SEQUENCE [LARGE SCALE GENOMIC DNA]</scope>
    <source>
        <strain evidence="3 5">NCTC12239</strain>
    </source>
</reference>
<evidence type="ECO:0000313" key="3">
    <source>
        <dbReference type="EMBL" id="STX61853.1"/>
    </source>
</evidence>
<dbReference type="OrthoDB" id="5650664at2"/>
<accession>A0A378JT85</accession>
<name>A0A378JT85_9GAMM</name>
<dbReference type="InterPro" id="IPR014710">
    <property type="entry name" value="RmlC-like_jellyroll"/>
</dbReference>
<dbReference type="EMBL" id="UGOG01000001">
    <property type="protein sequence ID" value="STX61853.1"/>
    <property type="molecule type" value="Genomic_DNA"/>
</dbReference>
<evidence type="ECO:0000313" key="2">
    <source>
        <dbReference type="EMBL" id="KTD33480.1"/>
    </source>
</evidence>
<keyword evidence="1" id="KW-0732">Signal</keyword>
<dbReference type="EMBL" id="LNYN01000025">
    <property type="protein sequence ID" value="KTD33480.1"/>
    <property type="molecule type" value="Genomic_DNA"/>
</dbReference>
<reference evidence="2 4" key="1">
    <citation type="submission" date="2015-11" db="EMBL/GenBank/DDBJ databases">
        <title>Genomic analysis of 38 Legionella species identifies large and diverse effector repertoires.</title>
        <authorList>
            <person name="Burstein D."/>
            <person name="Amaro F."/>
            <person name="Zusman T."/>
            <person name="Lifshitz Z."/>
            <person name="Cohen O."/>
            <person name="Gilbert J.A."/>
            <person name="Pupko T."/>
            <person name="Shuman H.A."/>
            <person name="Segal G."/>
        </authorList>
    </citation>
    <scope>NUCLEOTIDE SEQUENCE [LARGE SCALE GENOMIC DNA]</scope>
    <source>
        <strain evidence="2 4">ATCC 43877</strain>
    </source>
</reference>
<protein>
    <recommendedName>
        <fullName evidence="6">Cupin domain</fullName>
    </recommendedName>
</protein>
<feature type="signal peptide" evidence="1">
    <location>
        <begin position="1"/>
        <end position="21"/>
    </location>
</feature>
<dbReference type="STRING" id="39962.Lmor_2031"/>
<evidence type="ECO:0008006" key="6">
    <source>
        <dbReference type="Google" id="ProtNLM"/>
    </source>
</evidence>
<proteinExistence type="predicted"/>
<dbReference type="AlphaFoldDB" id="A0A378JT85"/>
<keyword evidence="4" id="KW-1185">Reference proteome</keyword>
<dbReference type="Gene3D" id="2.60.120.10">
    <property type="entry name" value="Jelly Rolls"/>
    <property type="match status" value="1"/>
</dbReference>
<sequence>MNRYFRTVLIGLLISPLSSLYAEEQATKRIDQFTNSQVKVWQTTIYPSSAKVLPMHRHDHDRVLVALTDGVLKITNNNGAVHYLKLKKDSAYFLTKDVPGELHNDENMSKHPIKVMVVELN</sequence>
<dbReference type="Proteomes" id="UP000054985">
    <property type="component" value="Unassembled WGS sequence"/>
</dbReference>
<gene>
    <name evidence="2" type="ORF">Lmor_2031</name>
    <name evidence="3" type="ORF">NCTC12239_00771</name>
</gene>
<organism evidence="3 5">
    <name type="scientific">Legionella moravica</name>
    <dbReference type="NCBI Taxonomy" id="39962"/>
    <lineage>
        <taxon>Bacteria</taxon>
        <taxon>Pseudomonadati</taxon>
        <taxon>Pseudomonadota</taxon>
        <taxon>Gammaproteobacteria</taxon>
        <taxon>Legionellales</taxon>
        <taxon>Legionellaceae</taxon>
        <taxon>Legionella</taxon>
    </lineage>
</organism>
<dbReference type="Proteomes" id="UP000254040">
    <property type="component" value="Unassembled WGS sequence"/>
</dbReference>
<evidence type="ECO:0000256" key="1">
    <source>
        <dbReference type="SAM" id="SignalP"/>
    </source>
</evidence>
<dbReference type="RefSeq" id="WP_028383579.1">
    <property type="nucleotide sequence ID" value="NZ_CAAAJG010000016.1"/>
</dbReference>
<evidence type="ECO:0000313" key="4">
    <source>
        <dbReference type="Proteomes" id="UP000054985"/>
    </source>
</evidence>